<keyword evidence="1" id="KW-1133">Transmembrane helix</keyword>
<evidence type="ECO:0000313" key="2">
    <source>
        <dbReference type="Proteomes" id="UP000035642"/>
    </source>
</evidence>
<proteinExistence type="predicted"/>
<dbReference type="WBParaSite" id="ACAC_0001220801-mRNA-1">
    <property type="protein sequence ID" value="ACAC_0001220801-mRNA-1"/>
    <property type="gene ID" value="ACAC_0001220801"/>
</dbReference>
<keyword evidence="1" id="KW-0472">Membrane</keyword>
<keyword evidence="2" id="KW-1185">Reference proteome</keyword>
<dbReference type="AlphaFoldDB" id="A0A0K0DKY7"/>
<dbReference type="Proteomes" id="UP000035642">
    <property type="component" value="Unassembled WGS sequence"/>
</dbReference>
<keyword evidence="1" id="KW-0812">Transmembrane</keyword>
<protein>
    <submittedName>
        <fullName evidence="3">Integral membrane protein</fullName>
    </submittedName>
</protein>
<accession>A0A0K0DKY7</accession>
<sequence length="51" mass="5405">MIFPGGLGTAELQQAATERVKRDVGKFVIFGLLVEAVAYGASYLGIEGFLT</sequence>
<feature type="transmembrane region" description="Helical" evidence="1">
    <location>
        <begin position="27"/>
        <end position="46"/>
    </location>
</feature>
<reference evidence="3" key="2">
    <citation type="submission" date="2017-02" db="UniProtKB">
        <authorList>
            <consortium name="WormBaseParasite"/>
        </authorList>
    </citation>
    <scope>IDENTIFICATION</scope>
</reference>
<name>A0A0K0DKY7_ANGCA</name>
<evidence type="ECO:0000256" key="1">
    <source>
        <dbReference type="SAM" id="Phobius"/>
    </source>
</evidence>
<evidence type="ECO:0000313" key="3">
    <source>
        <dbReference type="WBParaSite" id="ACAC_0001220801-mRNA-1"/>
    </source>
</evidence>
<reference evidence="2" key="1">
    <citation type="submission" date="2012-09" db="EMBL/GenBank/DDBJ databases">
        <authorList>
            <person name="Martin A.A."/>
        </authorList>
    </citation>
    <scope>NUCLEOTIDE SEQUENCE</scope>
</reference>
<organism evidence="2 3">
    <name type="scientific">Angiostrongylus cantonensis</name>
    <name type="common">Rat lungworm</name>
    <dbReference type="NCBI Taxonomy" id="6313"/>
    <lineage>
        <taxon>Eukaryota</taxon>
        <taxon>Metazoa</taxon>
        <taxon>Ecdysozoa</taxon>
        <taxon>Nematoda</taxon>
        <taxon>Chromadorea</taxon>
        <taxon>Rhabditida</taxon>
        <taxon>Rhabditina</taxon>
        <taxon>Rhabditomorpha</taxon>
        <taxon>Strongyloidea</taxon>
        <taxon>Metastrongylidae</taxon>
        <taxon>Angiostrongylus</taxon>
    </lineage>
</organism>